<dbReference type="Pfam" id="PF03083">
    <property type="entry name" value="MtN3_slv"/>
    <property type="match status" value="1"/>
</dbReference>
<evidence type="ECO:0000313" key="4">
    <source>
        <dbReference type="Proteomes" id="UP000242515"/>
    </source>
</evidence>
<protein>
    <submittedName>
        <fullName evidence="3">MtN3 and saliva related transmembrane protein</fullName>
    </submittedName>
</protein>
<dbReference type="InterPro" id="IPR004316">
    <property type="entry name" value="SWEET_rpt"/>
</dbReference>
<dbReference type="Gene3D" id="1.20.1280.290">
    <property type="match status" value="1"/>
</dbReference>
<accession>A0A1H9EUJ2</accession>
<reference evidence="4" key="1">
    <citation type="submission" date="2016-10" db="EMBL/GenBank/DDBJ databases">
        <authorList>
            <person name="Varghese N."/>
            <person name="Submissions S."/>
        </authorList>
    </citation>
    <scope>NUCLEOTIDE SEQUENCE [LARGE SCALE GENOMIC DNA]</scope>
    <source>
        <strain evidence="4">8N4</strain>
    </source>
</reference>
<dbReference type="GO" id="GO:0016020">
    <property type="term" value="C:membrane"/>
    <property type="evidence" value="ECO:0007669"/>
    <property type="project" value="InterPro"/>
</dbReference>
<keyword evidence="4" id="KW-1185">Reference proteome</keyword>
<keyword evidence="2 3" id="KW-0812">Transmembrane</keyword>
<dbReference type="RefSeq" id="WP_092672653.1">
    <property type="nucleotide sequence ID" value="NZ_FOGC01000002.1"/>
</dbReference>
<keyword evidence="2" id="KW-0472">Membrane</keyword>
<evidence type="ECO:0000256" key="1">
    <source>
        <dbReference type="SAM" id="MobiDB-lite"/>
    </source>
</evidence>
<evidence type="ECO:0000313" key="3">
    <source>
        <dbReference type="EMBL" id="SEQ29390.1"/>
    </source>
</evidence>
<dbReference type="Proteomes" id="UP000242515">
    <property type="component" value="Unassembled WGS sequence"/>
</dbReference>
<feature type="transmembrane region" description="Helical" evidence="2">
    <location>
        <begin position="82"/>
        <end position="104"/>
    </location>
</feature>
<dbReference type="STRING" id="988801.SAMN05216522_10264"/>
<feature type="region of interest" description="Disordered" evidence="1">
    <location>
        <begin position="140"/>
        <end position="160"/>
    </location>
</feature>
<sequence>MKNIFIVATTIALALLSIAVLTPWPVWLGTLAAWVTTGSFCLQVLHIVKNKETKALSLAMWSALFFGVACWTGYGFRVHDIPVMMANGITALLAITVIGLKLWLERPRLIKRGRRVRRMHRVVLKPRIHSLRPLQRTLNARAAKKSKKSKKSQAATELTE</sequence>
<dbReference type="OrthoDB" id="122062at2"/>
<feature type="compositionally biased region" description="Basic residues" evidence="1">
    <location>
        <begin position="142"/>
        <end position="151"/>
    </location>
</feature>
<proteinExistence type="predicted"/>
<feature type="transmembrane region" description="Helical" evidence="2">
    <location>
        <begin position="55"/>
        <end position="76"/>
    </location>
</feature>
<keyword evidence="2" id="KW-1133">Transmembrane helix</keyword>
<organism evidence="3 4">
    <name type="scientific">Rosenbergiella nectarea</name>
    <dbReference type="NCBI Taxonomy" id="988801"/>
    <lineage>
        <taxon>Bacteria</taxon>
        <taxon>Pseudomonadati</taxon>
        <taxon>Pseudomonadota</taxon>
        <taxon>Gammaproteobacteria</taxon>
        <taxon>Enterobacterales</taxon>
        <taxon>Erwiniaceae</taxon>
        <taxon>Rosenbergiella</taxon>
    </lineage>
</organism>
<gene>
    <name evidence="3" type="ORF">SAMN05216522_10264</name>
</gene>
<dbReference type="EMBL" id="FOGC01000002">
    <property type="protein sequence ID" value="SEQ29390.1"/>
    <property type="molecule type" value="Genomic_DNA"/>
</dbReference>
<feature type="transmembrane region" description="Helical" evidence="2">
    <location>
        <begin position="31"/>
        <end position="48"/>
    </location>
</feature>
<evidence type="ECO:0000256" key="2">
    <source>
        <dbReference type="SAM" id="Phobius"/>
    </source>
</evidence>
<dbReference type="AlphaFoldDB" id="A0A1H9EUJ2"/>
<name>A0A1H9EUJ2_9GAMM</name>